<accession>A0ABP0LS60</accession>
<feature type="non-terminal residue" evidence="3">
    <location>
        <position position="53"/>
    </location>
</feature>
<protein>
    <submittedName>
        <fullName evidence="3">Uncharacterized protein</fullName>
    </submittedName>
</protein>
<evidence type="ECO:0000313" key="2">
    <source>
        <dbReference type="EMBL" id="CAK9042039.1"/>
    </source>
</evidence>
<evidence type="ECO:0000313" key="3">
    <source>
        <dbReference type="EMBL" id="CAK9042059.1"/>
    </source>
</evidence>
<feature type="region of interest" description="Disordered" evidence="1">
    <location>
        <begin position="1"/>
        <end position="53"/>
    </location>
</feature>
<proteinExistence type="predicted"/>
<name>A0ABP0LS60_9DINO</name>
<dbReference type="Proteomes" id="UP001642484">
    <property type="component" value="Unassembled WGS sequence"/>
</dbReference>
<feature type="non-terminal residue" evidence="3">
    <location>
        <position position="1"/>
    </location>
</feature>
<dbReference type="EMBL" id="CAXAMN010013892">
    <property type="protein sequence ID" value="CAK9042039.1"/>
    <property type="molecule type" value="Genomic_DNA"/>
</dbReference>
<dbReference type="EMBL" id="CAXAMN010013903">
    <property type="protein sequence ID" value="CAK9042059.1"/>
    <property type="molecule type" value="Genomic_DNA"/>
</dbReference>
<sequence>EHQNPRGGRREERREGREGRREGQRLGAPHDPHLRQQRGEHRCGSGRGGIRRG</sequence>
<feature type="compositionally biased region" description="Basic and acidic residues" evidence="1">
    <location>
        <begin position="1"/>
        <end position="43"/>
    </location>
</feature>
<keyword evidence="4" id="KW-1185">Reference proteome</keyword>
<reference evidence="3 4" key="1">
    <citation type="submission" date="2024-02" db="EMBL/GenBank/DDBJ databases">
        <authorList>
            <person name="Chen Y."/>
            <person name="Shah S."/>
            <person name="Dougan E. K."/>
            <person name="Thang M."/>
            <person name="Chan C."/>
        </authorList>
    </citation>
    <scope>NUCLEOTIDE SEQUENCE [LARGE SCALE GENOMIC DNA]</scope>
</reference>
<evidence type="ECO:0000313" key="4">
    <source>
        <dbReference type="Proteomes" id="UP001642484"/>
    </source>
</evidence>
<comment type="caution">
    <text evidence="3">The sequence shown here is derived from an EMBL/GenBank/DDBJ whole genome shotgun (WGS) entry which is preliminary data.</text>
</comment>
<organism evidence="3 4">
    <name type="scientific">Durusdinium trenchii</name>
    <dbReference type="NCBI Taxonomy" id="1381693"/>
    <lineage>
        <taxon>Eukaryota</taxon>
        <taxon>Sar</taxon>
        <taxon>Alveolata</taxon>
        <taxon>Dinophyceae</taxon>
        <taxon>Suessiales</taxon>
        <taxon>Symbiodiniaceae</taxon>
        <taxon>Durusdinium</taxon>
    </lineage>
</organism>
<gene>
    <name evidence="2" type="ORF">CCMP2556_LOCUS22443</name>
    <name evidence="3" type="ORF">CCMP2556_LOCUS22446</name>
</gene>
<evidence type="ECO:0000256" key="1">
    <source>
        <dbReference type="SAM" id="MobiDB-lite"/>
    </source>
</evidence>